<gene>
    <name evidence="1" type="ORF">G2W53_028600</name>
</gene>
<organism evidence="1 2">
    <name type="scientific">Senna tora</name>
    <dbReference type="NCBI Taxonomy" id="362788"/>
    <lineage>
        <taxon>Eukaryota</taxon>
        <taxon>Viridiplantae</taxon>
        <taxon>Streptophyta</taxon>
        <taxon>Embryophyta</taxon>
        <taxon>Tracheophyta</taxon>
        <taxon>Spermatophyta</taxon>
        <taxon>Magnoliopsida</taxon>
        <taxon>eudicotyledons</taxon>
        <taxon>Gunneridae</taxon>
        <taxon>Pentapetalae</taxon>
        <taxon>rosids</taxon>
        <taxon>fabids</taxon>
        <taxon>Fabales</taxon>
        <taxon>Fabaceae</taxon>
        <taxon>Caesalpinioideae</taxon>
        <taxon>Cassia clade</taxon>
        <taxon>Senna</taxon>
    </lineage>
</organism>
<dbReference type="AlphaFoldDB" id="A0A834T3J7"/>
<evidence type="ECO:0000313" key="1">
    <source>
        <dbReference type="EMBL" id="KAF7814631.1"/>
    </source>
</evidence>
<protein>
    <submittedName>
        <fullName evidence="1">Uncharacterized protein</fullName>
    </submittedName>
</protein>
<name>A0A834T3J7_9FABA</name>
<keyword evidence="2" id="KW-1185">Reference proteome</keyword>
<proteinExistence type="predicted"/>
<sequence length="166" mass="18326">MPAIFSILTRTINVTAQVFIDASNKLAANEVQQDWIALSKLSPAVGWNLEAFNEIPINENSQTSCGDTFHYEVGLPFFAPVDVVQKLVCNEDIVCNGAMLHKSILDEFVCDIGKGNGAEVLKRSMALRFWNEDDVGLIERSEQMASRNKRSGHCCDVISNNMSASQ</sequence>
<reference evidence="1" key="1">
    <citation type="submission" date="2020-09" db="EMBL/GenBank/DDBJ databases">
        <title>Genome-Enabled Discovery of Anthraquinone Biosynthesis in Senna tora.</title>
        <authorList>
            <person name="Kang S.-H."/>
            <person name="Pandey R.P."/>
            <person name="Lee C.-M."/>
            <person name="Sim J.-S."/>
            <person name="Jeong J.-T."/>
            <person name="Choi B.-S."/>
            <person name="Jung M."/>
            <person name="Ginzburg D."/>
            <person name="Zhao K."/>
            <person name="Won S.Y."/>
            <person name="Oh T.-J."/>
            <person name="Yu Y."/>
            <person name="Kim N.-H."/>
            <person name="Lee O.R."/>
            <person name="Lee T.-H."/>
            <person name="Bashyal P."/>
            <person name="Kim T.-S."/>
            <person name="Lee W.-H."/>
            <person name="Kawkins C."/>
            <person name="Kim C.-K."/>
            <person name="Kim J.S."/>
            <person name="Ahn B.O."/>
            <person name="Rhee S.Y."/>
            <person name="Sohng J.K."/>
        </authorList>
    </citation>
    <scope>NUCLEOTIDE SEQUENCE</scope>
    <source>
        <tissue evidence="1">Leaf</tissue>
    </source>
</reference>
<evidence type="ECO:0000313" key="2">
    <source>
        <dbReference type="Proteomes" id="UP000634136"/>
    </source>
</evidence>
<dbReference type="EMBL" id="JAAIUW010000009">
    <property type="protein sequence ID" value="KAF7814631.1"/>
    <property type="molecule type" value="Genomic_DNA"/>
</dbReference>
<dbReference type="Proteomes" id="UP000634136">
    <property type="component" value="Unassembled WGS sequence"/>
</dbReference>
<comment type="caution">
    <text evidence="1">The sequence shown here is derived from an EMBL/GenBank/DDBJ whole genome shotgun (WGS) entry which is preliminary data.</text>
</comment>
<accession>A0A834T3J7</accession>